<feature type="region of interest" description="Disordered" evidence="1">
    <location>
        <begin position="158"/>
        <end position="185"/>
    </location>
</feature>
<keyword evidence="2" id="KW-1133">Transmembrane helix</keyword>
<gene>
    <name evidence="4" type="ORF">ECRASSUSDP1_LOCUS17976</name>
</gene>
<keyword evidence="3" id="KW-0732">Signal</keyword>
<evidence type="ECO:0000256" key="1">
    <source>
        <dbReference type="SAM" id="MobiDB-lite"/>
    </source>
</evidence>
<name>A0AAD1XQ29_EUPCR</name>
<dbReference type="Proteomes" id="UP001295684">
    <property type="component" value="Unassembled WGS sequence"/>
</dbReference>
<comment type="caution">
    <text evidence="4">The sequence shown here is derived from an EMBL/GenBank/DDBJ whole genome shotgun (WGS) entry which is preliminary data.</text>
</comment>
<evidence type="ECO:0000313" key="4">
    <source>
        <dbReference type="EMBL" id="CAI2376606.1"/>
    </source>
</evidence>
<feature type="region of interest" description="Disordered" evidence="1">
    <location>
        <begin position="226"/>
        <end position="257"/>
    </location>
</feature>
<proteinExistence type="predicted"/>
<sequence>MHICVFLAVLVAFLVGQANCDNLNYTTCIENDDCSTGCCENYYCAVVDNCELKDAIKTYENSQYCELGSHCSSLDSNKCCYFGKCKDRLECLMYVEGPALLFIVVGAMISVLLVKRATKTAAKLAEIEKEKYVNKLQEKIIERKRKELAEMRRKIKEQEAEEAKKPKEEIKEEGNTKVSNRYDDNQDDEYKTLDGYLLQNQKSSNIFEDPREPDFKVEFETKIAPREEFKSKESERPQLESDPEMKALQTPKKPFGDIISKQNEKYFKKMKDQLSVVDRSKLNF</sequence>
<organism evidence="4 5">
    <name type="scientific">Euplotes crassus</name>
    <dbReference type="NCBI Taxonomy" id="5936"/>
    <lineage>
        <taxon>Eukaryota</taxon>
        <taxon>Sar</taxon>
        <taxon>Alveolata</taxon>
        <taxon>Ciliophora</taxon>
        <taxon>Intramacronucleata</taxon>
        <taxon>Spirotrichea</taxon>
        <taxon>Hypotrichia</taxon>
        <taxon>Euplotida</taxon>
        <taxon>Euplotidae</taxon>
        <taxon>Moneuplotes</taxon>
    </lineage>
</organism>
<feature type="transmembrane region" description="Helical" evidence="2">
    <location>
        <begin position="92"/>
        <end position="114"/>
    </location>
</feature>
<evidence type="ECO:0000313" key="5">
    <source>
        <dbReference type="Proteomes" id="UP001295684"/>
    </source>
</evidence>
<evidence type="ECO:0000256" key="2">
    <source>
        <dbReference type="SAM" id="Phobius"/>
    </source>
</evidence>
<dbReference type="AlphaFoldDB" id="A0AAD1XQ29"/>
<feature type="chain" id="PRO_5042245755" evidence="3">
    <location>
        <begin position="21"/>
        <end position="284"/>
    </location>
</feature>
<reference evidence="4" key="1">
    <citation type="submission" date="2023-07" db="EMBL/GenBank/DDBJ databases">
        <authorList>
            <consortium name="AG Swart"/>
            <person name="Singh M."/>
            <person name="Singh A."/>
            <person name="Seah K."/>
            <person name="Emmerich C."/>
        </authorList>
    </citation>
    <scope>NUCLEOTIDE SEQUENCE</scope>
    <source>
        <strain evidence="4">DP1</strain>
    </source>
</reference>
<feature type="compositionally biased region" description="Basic and acidic residues" evidence="1">
    <location>
        <begin position="226"/>
        <end position="245"/>
    </location>
</feature>
<keyword evidence="2" id="KW-0812">Transmembrane</keyword>
<dbReference type="EMBL" id="CAMPGE010018168">
    <property type="protein sequence ID" value="CAI2376606.1"/>
    <property type="molecule type" value="Genomic_DNA"/>
</dbReference>
<protein>
    <submittedName>
        <fullName evidence="4">Uncharacterized protein</fullName>
    </submittedName>
</protein>
<keyword evidence="5" id="KW-1185">Reference proteome</keyword>
<keyword evidence="2" id="KW-0472">Membrane</keyword>
<feature type="signal peptide" evidence="3">
    <location>
        <begin position="1"/>
        <end position="20"/>
    </location>
</feature>
<evidence type="ECO:0000256" key="3">
    <source>
        <dbReference type="SAM" id="SignalP"/>
    </source>
</evidence>
<accession>A0AAD1XQ29</accession>